<dbReference type="PANTHER" id="PTHR19271:SF16">
    <property type="entry name" value="CYTOCHROME B"/>
    <property type="match status" value="1"/>
</dbReference>
<feature type="non-terminal residue" evidence="3">
    <location>
        <position position="68"/>
    </location>
</feature>
<proteinExistence type="predicted"/>
<dbReference type="GO" id="GO:0008121">
    <property type="term" value="F:quinol-cytochrome-c reductase activity"/>
    <property type="evidence" value="ECO:0007669"/>
    <property type="project" value="TreeGrafter"/>
</dbReference>
<keyword evidence="1" id="KW-1133">Transmembrane helix</keyword>
<evidence type="ECO:0000313" key="3">
    <source>
        <dbReference type="EMBL" id="GMM49033.1"/>
    </source>
</evidence>
<dbReference type="Pfam" id="PF00033">
    <property type="entry name" value="Cytochrome_B"/>
    <property type="match status" value="1"/>
</dbReference>
<dbReference type="AlphaFoldDB" id="A0AAV5RE70"/>
<dbReference type="SUPFAM" id="SSF81342">
    <property type="entry name" value="Transmembrane di-heme cytochromes"/>
    <property type="match status" value="1"/>
</dbReference>
<gene>
    <name evidence="3" type="ORF">DAPK24_040510</name>
</gene>
<evidence type="ECO:0000259" key="2">
    <source>
        <dbReference type="Pfam" id="PF00033"/>
    </source>
</evidence>
<dbReference type="InterPro" id="IPR005797">
    <property type="entry name" value="Cyt_b/b6_N"/>
</dbReference>
<dbReference type="InterPro" id="IPR027387">
    <property type="entry name" value="Cytb/b6-like_sf"/>
</dbReference>
<evidence type="ECO:0000256" key="1">
    <source>
        <dbReference type="SAM" id="Phobius"/>
    </source>
</evidence>
<dbReference type="GO" id="GO:0016020">
    <property type="term" value="C:membrane"/>
    <property type="evidence" value="ECO:0007669"/>
    <property type="project" value="InterPro"/>
</dbReference>
<keyword evidence="1" id="KW-0812">Transmembrane</keyword>
<dbReference type="Gene3D" id="1.20.810.10">
    <property type="entry name" value="Cytochrome Bc1 Complex, Chain C"/>
    <property type="match status" value="1"/>
</dbReference>
<comment type="caution">
    <text evidence="3">The sequence shown here is derived from an EMBL/GenBank/DDBJ whole genome shotgun (WGS) entry which is preliminary data.</text>
</comment>
<dbReference type="Proteomes" id="UP001378960">
    <property type="component" value="Unassembled WGS sequence"/>
</dbReference>
<dbReference type="GO" id="GO:0006122">
    <property type="term" value="P:mitochondrial electron transport, ubiquinol to cytochrome c"/>
    <property type="evidence" value="ECO:0007669"/>
    <property type="project" value="TreeGrafter"/>
</dbReference>
<dbReference type="InterPro" id="IPR016174">
    <property type="entry name" value="Di-haem_cyt_TM"/>
</dbReference>
<feature type="domain" description="Cytochrome b/b6 N-terminal region profile" evidence="2">
    <location>
        <begin position="26"/>
        <end position="68"/>
    </location>
</feature>
<keyword evidence="4" id="KW-1185">Reference proteome</keyword>
<geneLocation type="mitochondrion" evidence="3"/>
<feature type="transmembrane region" description="Helical" evidence="1">
    <location>
        <begin position="27"/>
        <end position="46"/>
    </location>
</feature>
<organism evidence="3 4">
    <name type="scientific">Pichia kluyveri</name>
    <name type="common">Yeast</name>
    <dbReference type="NCBI Taxonomy" id="36015"/>
    <lineage>
        <taxon>Eukaryota</taxon>
        <taxon>Fungi</taxon>
        <taxon>Dikarya</taxon>
        <taxon>Ascomycota</taxon>
        <taxon>Saccharomycotina</taxon>
        <taxon>Pichiomycetes</taxon>
        <taxon>Pichiales</taxon>
        <taxon>Pichiaceae</taxon>
        <taxon>Pichia</taxon>
    </lineage>
</organism>
<protein>
    <submittedName>
        <fullName evidence="3">Intron-encoded RNA maturase bI4</fullName>
    </submittedName>
</protein>
<keyword evidence="3" id="KW-0496">Mitochondrion</keyword>
<dbReference type="GO" id="GO:0005739">
    <property type="term" value="C:mitochondrion"/>
    <property type="evidence" value="ECO:0007669"/>
    <property type="project" value="GOC"/>
</dbReference>
<name>A0AAV5RE70_PICKL</name>
<evidence type="ECO:0000313" key="4">
    <source>
        <dbReference type="Proteomes" id="UP001378960"/>
    </source>
</evidence>
<sequence>MIAYRKSQPYISLANSYLIDSPQPRSLLGLCLVIQIASGIFLAMHYSSHIELAFDSVEHIMRDVNLGW</sequence>
<accession>A0AAV5RE70</accession>
<keyword evidence="1" id="KW-0472">Membrane</keyword>
<reference evidence="3 4" key="1">
    <citation type="journal article" date="2023" name="Elife">
        <title>Identification of key yeast species and microbe-microbe interactions impacting larval growth of Drosophila in the wild.</title>
        <authorList>
            <person name="Mure A."/>
            <person name="Sugiura Y."/>
            <person name="Maeda R."/>
            <person name="Honda K."/>
            <person name="Sakurai N."/>
            <person name="Takahashi Y."/>
            <person name="Watada M."/>
            <person name="Katoh T."/>
            <person name="Gotoh A."/>
            <person name="Gotoh Y."/>
            <person name="Taniguchi I."/>
            <person name="Nakamura K."/>
            <person name="Hayashi T."/>
            <person name="Katayama T."/>
            <person name="Uemura T."/>
            <person name="Hattori Y."/>
        </authorList>
    </citation>
    <scope>NUCLEOTIDE SEQUENCE [LARGE SCALE GENOMIC DNA]</scope>
    <source>
        <strain evidence="3 4">PK-24</strain>
    </source>
</reference>
<dbReference type="PANTHER" id="PTHR19271">
    <property type="entry name" value="CYTOCHROME B"/>
    <property type="match status" value="1"/>
</dbReference>
<dbReference type="EMBL" id="BTGB01000010">
    <property type="protein sequence ID" value="GMM49033.1"/>
    <property type="molecule type" value="Genomic_DNA"/>
</dbReference>
<dbReference type="GO" id="GO:0016491">
    <property type="term" value="F:oxidoreductase activity"/>
    <property type="evidence" value="ECO:0007669"/>
    <property type="project" value="InterPro"/>
</dbReference>